<feature type="transmembrane region" description="Helical" evidence="6">
    <location>
        <begin position="376"/>
        <end position="399"/>
    </location>
</feature>
<name>A0ABW4KIX2_9BACI</name>
<feature type="transmembrane region" description="Helical" evidence="6">
    <location>
        <begin position="289"/>
        <end position="310"/>
    </location>
</feature>
<feature type="transmembrane region" description="Helical" evidence="6">
    <location>
        <begin position="405"/>
        <end position="426"/>
    </location>
</feature>
<dbReference type="PANTHER" id="PTHR23508">
    <property type="entry name" value="CARBOXYLIC ACID TRANSPORTER PROTEIN HOMOLOG"/>
    <property type="match status" value="1"/>
</dbReference>
<keyword evidence="2" id="KW-0813">Transport</keyword>
<keyword evidence="3 6" id="KW-0812">Transmembrane</keyword>
<comment type="caution">
    <text evidence="8">The sequence shown here is derived from an EMBL/GenBank/DDBJ whole genome shotgun (WGS) entry which is preliminary data.</text>
</comment>
<feature type="transmembrane region" description="Helical" evidence="6">
    <location>
        <begin position="20"/>
        <end position="44"/>
    </location>
</feature>
<evidence type="ECO:0000313" key="8">
    <source>
        <dbReference type="EMBL" id="MFD1706135.1"/>
    </source>
</evidence>
<dbReference type="InterPro" id="IPR005829">
    <property type="entry name" value="Sugar_transporter_CS"/>
</dbReference>
<feature type="transmembrane region" description="Helical" evidence="6">
    <location>
        <begin position="176"/>
        <end position="195"/>
    </location>
</feature>
<feature type="transmembrane region" description="Helical" evidence="6">
    <location>
        <begin position="145"/>
        <end position="170"/>
    </location>
</feature>
<dbReference type="PROSITE" id="PS00217">
    <property type="entry name" value="SUGAR_TRANSPORT_2"/>
    <property type="match status" value="1"/>
</dbReference>
<evidence type="ECO:0000256" key="5">
    <source>
        <dbReference type="ARBA" id="ARBA00023136"/>
    </source>
</evidence>
<dbReference type="Gene3D" id="1.20.1250.20">
    <property type="entry name" value="MFS general substrate transporter like domains"/>
    <property type="match status" value="1"/>
</dbReference>
<feature type="transmembrane region" description="Helical" evidence="6">
    <location>
        <begin position="88"/>
        <end position="106"/>
    </location>
</feature>
<dbReference type="PRINTS" id="PR01036">
    <property type="entry name" value="TCRTETB"/>
</dbReference>
<accession>A0ABW4KIX2</accession>
<feature type="transmembrane region" description="Helical" evidence="6">
    <location>
        <begin position="56"/>
        <end position="76"/>
    </location>
</feature>
<organism evidence="8 9">
    <name type="scientific">Siminovitchia sediminis</name>
    <dbReference type="NCBI Taxonomy" id="1274353"/>
    <lineage>
        <taxon>Bacteria</taxon>
        <taxon>Bacillati</taxon>
        <taxon>Bacillota</taxon>
        <taxon>Bacilli</taxon>
        <taxon>Bacillales</taxon>
        <taxon>Bacillaceae</taxon>
        <taxon>Siminovitchia</taxon>
    </lineage>
</organism>
<dbReference type="Pfam" id="PF07690">
    <property type="entry name" value="MFS_1"/>
    <property type="match status" value="1"/>
</dbReference>
<reference evidence="9" key="1">
    <citation type="journal article" date="2019" name="Int. J. Syst. Evol. Microbiol.">
        <title>The Global Catalogue of Microorganisms (GCM) 10K type strain sequencing project: providing services to taxonomists for standard genome sequencing and annotation.</title>
        <authorList>
            <consortium name="The Broad Institute Genomics Platform"/>
            <consortium name="The Broad Institute Genome Sequencing Center for Infectious Disease"/>
            <person name="Wu L."/>
            <person name="Ma J."/>
        </authorList>
    </citation>
    <scope>NUCLEOTIDE SEQUENCE [LARGE SCALE GENOMIC DNA]</scope>
    <source>
        <strain evidence="9">CGMCC 1.12295</strain>
    </source>
</reference>
<evidence type="ECO:0000256" key="4">
    <source>
        <dbReference type="ARBA" id="ARBA00022989"/>
    </source>
</evidence>
<dbReference type="CDD" id="cd17365">
    <property type="entry name" value="MFS_PcaK_like"/>
    <property type="match status" value="1"/>
</dbReference>
<evidence type="ECO:0000256" key="1">
    <source>
        <dbReference type="ARBA" id="ARBA00004651"/>
    </source>
</evidence>
<dbReference type="PROSITE" id="PS50850">
    <property type="entry name" value="MFS"/>
    <property type="match status" value="1"/>
</dbReference>
<feature type="transmembrane region" description="Helical" evidence="6">
    <location>
        <begin position="112"/>
        <end position="133"/>
    </location>
</feature>
<keyword evidence="4 6" id="KW-1133">Transmembrane helix</keyword>
<proteinExistence type="predicted"/>
<evidence type="ECO:0000313" key="9">
    <source>
        <dbReference type="Proteomes" id="UP001597301"/>
    </source>
</evidence>
<evidence type="ECO:0000256" key="2">
    <source>
        <dbReference type="ARBA" id="ARBA00022448"/>
    </source>
</evidence>
<dbReference type="PANTHER" id="PTHR23508:SF10">
    <property type="entry name" value="CARBOXYLIC ACID TRANSPORTER PROTEIN HOMOLOG"/>
    <property type="match status" value="1"/>
</dbReference>
<dbReference type="RefSeq" id="WP_380772696.1">
    <property type="nucleotide sequence ID" value="NZ_JBHUEO010000008.1"/>
</dbReference>
<gene>
    <name evidence="8" type="ORF">ACFSCZ_05110</name>
</gene>
<dbReference type="InterPro" id="IPR020846">
    <property type="entry name" value="MFS_dom"/>
</dbReference>
<dbReference type="InterPro" id="IPR036259">
    <property type="entry name" value="MFS_trans_sf"/>
</dbReference>
<evidence type="ECO:0000256" key="3">
    <source>
        <dbReference type="ARBA" id="ARBA00022692"/>
    </source>
</evidence>
<feature type="domain" description="Major facilitator superfamily (MFS) profile" evidence="7">
    <location>
        <begin position="22"/>
        <end position="431"/>
    </location>
</feature>
<dbReference type="InterPro" id="IPR011701">
    <property type="entry name" value="MFS"/>
</dbReference>
<feature type="transmembrane region" description="Helical" evidence="6">
    <location>
        <begin position="254"/>
        <end position="274"/>
    </location>
</feature>
<keyword evidence="9" id="KW-1185">Reference proteome</keyword>
<sequence>MRQINVAQVVDDSKVNSLHLTVLLWCIFIIVFDGFDLAIYGAVIPSLSQLWSLNPGVVGFIGSLSLIGSLIGALTCGIIADKIGRKKVIIACVLLFSVFSIMTGLSNGPVDFAIYRFIAGLGLGGVGPLVVVLTSEYSPKSKRSMMVGIMYSGFSIGGILVALSGLVVIPNLGWQWMYYIGALPLISIPILIKYLPESLAYYVVKGEREQVQKILKRLNPSFTPKSDDVYEVNLPKTGMPVVQLFKERRGTTTIMFWIICFMGLLMTYGLSTWLPQLMIKAGYPLNSSLLFMFALNLGAILGAIAGGWLADRIGSKKVLVGLFGFGAICLSLLGFNPGSAVLYFLIIVSGAASIGAQIIANGYISKFYPAHIRSTALGWAIGIGRFGAILGPSIGGLLLELSLPIYMNFIVFAIPALLAALATWNVRDRYSDFHQIKADSSKDQAVM</sequence>
<evidence type="ECO:0000256" key="6">
    <source>
        <dbReference type="SAM" id="Phobius"/>
    </source>
</evidence>
<dbReference type="Proteomes" id="UP001597301">
    <property type="component" value="Unassembled WGS sequence"/>
</dbReference>
<comment type="subcellular location">
    <subcellularLocation>
        <location evidence="1">Cell membrane</location>
        <topology evidence="1">Multi-pass membrane protein</topology>
    </subcellularLocation>
</comment>
<keyword evidence="5 6" id="KW-0472">Membrane</keyword>
<feature type="transmembrane region" description="Helical" evidence="6">
    <location>
        <begin position="341"/>
        <end position="364"/>
    </location>
</feature>
<dbReference type="EMBL" id="JBHUEO010000008">
    <property type="protein sequence ID" value="MFD1706135.1"/>
    <property type="molecule type" value="Genomic_DNA"/>
</dbReference>
<dbReference type="SUPFAM" id="SSF103473">
    <property type="entry name" value="MFS general substrate transporter"/>
    <property type="match status" value="1"/>
</dbReference>
<protein>
    <submittedName>
        <fullName evidence="8">MFS transporter</fullName>
    </submittedName>
</protein>
<feature type="transmembrane region" description="Helical" evidence="6">
    <location>
        <begin position="317"/>
        <end position="335"/>
    </location>
</feature>
<evidence type="ECO:0000259" key="7">
    <source>
        <dbReference type="PROSITE" id="PS50850"/>
    </source>
</evidence>